<accession>A0A6I0FE58</accession>
<reference evidence="1 2" key="1">
    <citation type="submission" date="2019-10" db="EMBL/GenBank/DDBJ databases">
        <title>Alkaliphilus serpentinus sp. nov. and Alkaliphilus pronyensis sp. nov., two novel anaerobic alkaliphilic species isolated from the serpentinized-hosted hydrothermal field of the Prony Bay (New Caledonia).</title>
        <authorList>
            <person name="Postec A."/>
        </authorList>
    </citation>
    <scope>NUCLEOTIDE SEQUENCE [LARGE SCALE GENOMIC DNA]</scope>
    <source>
        <strain evidence="1 2">LacV</strain>
    </source>
</reference>
<dbReference type="InterPro" id="IPR021829">
    <property type="entry name" value="DUF3419"/>
</dbReference>
<gene>
    <name evidence="1" type="ORF">F8154_10775</name>
</gene>
<organism evidence="1 2">
    <name type="scientific">Alkaliphilus pronyensis</name>
    <dbReference type="NCBI Taxonomy" id="1482732"/>
    <lineage>
        <taxon>Bacteria</taxon>
        <taxon>Bacillati</taxon>
        <taxon>Bacillota</taxon>
        <taxon>Clostridia</taxon>
        <taxon>Peptostreptococcales</taxon>
        <taxon>Natronincolaceae</taxon>
        <taxon>Alkaliphilus</taxon>
    </lineage>
</organism>
<dbReference type="AlphaFoldDB" id="A0A6I0FE58"/>
<proteinExistence type="predicted"/>
<dbReference type="EMBL" id="WBZC01000040">
    <property type="protein sequence ID" value="KAB3533477.1"/>
    <property type="molecule type" value="Genomic_DNA"/>
</dbReference>
<comment type="caution">
    <text evidence="1">The sequence shown here is derived from an EMBL/GenBank/DDBJ whole genome shotgun (WGS) entry which is preliminary data.</text>
</comment>
<keyword evidence="2" id="KW-1185">Reference proteome</keyword>
<dbReference type="PANTHER" id="PTHR47473:SF1">
    <property type="entry name" value="METHYLTRANSFERASE DOMAIN-CONTAINING PROTEIN"/>
    <property type="match status" value="1"/>
</dbReference>
<protein>
    <submittedName>
        <fullName evidence="1">DUF3419 family protein</fullName>
    </submittedName>
</protein>
<dbReference type="OrthoDB" id="1522784at2"/>
<evidence type="ECO:0000313" key="2">
    <source>
        <dbReference type="Proteomes" id="UP000432715"/>
    </source>
</evidence>
<dbReference type="RefSeq" id="WP_151861621.1">
    <property type="nucleotide sequence ID" value="NZ_WBZC01000040.1"/>
</dbReference>
<name>A0A6I0FE58_9FIRM</name>
<sequence>MEHIMEYKGNLNYTTCNEDSLTEIQALKVKAKDTILCLTGSGGPVLNLLTENPQKIIAIDFNPIQNWLLELKMVAIKNLEYKDFIRFIGLKKSKNRLEIFNSFVGELSAESRYYWQKNSKFINKGVLYQGTLEKYYKYVSDILKLTMEEKVNKILSFTSLEEQSHYYQHHWKTDPNWRELLTSSSPFYFNNKTLEPAYDYLGEGYNFEKFCSDMVDRGFMTHLVRENHLLCLSIDGSYDRAEKLPLWLQEENYNIIRSNLHKVEIETDDIVSFLMKTDKKFDKYAISNVTDYLNEDKFNMLFQYIINSSKENSRLCARYIVPRQIAKKIAPYIKRELELEEQLEKRDLALEYKLIVAAIDK</sequence>
<evidence type="ECO:0000313" key="1">
    <source>
        <dbReference type="EMBL" id="KAB3533477.1"/>
    </source>
</evidence>
<dbReference type="PANTHER" id="PTHR47473">
    <property type="entry name" value="BTA1P"/>
    <property type="match status" value="1"/>
</dbReference>
<dbReference type="Pfam" id="PF11899">
    <property type="entry name" value="DUF3419"/>
    <property type="match status" value="1"/>
</dbReference>
<dbReference type="Proteomes" id="UP000432715">
    <property type="component" value="Unassembled WGS sequence"/>
</dbReference>